<gene>
    <name evidence="1" type="ORF">CSUI_006877</name>
</gene>
<reference evidence="1 2" key="1">
    <citation type="journal article" date="2017" name="Int. J. Parasitol.">
        <title>The genome of the protozoan parasite Cystoisospora suis and a reverse vaccinology approach to identify vaccine candidates.</title>
        <authorList>
            <person name="Palmieri N."/>
            <person name="Shrestha A."/>
            <person name="Ruttkowski B."/>
            <person name="Beck T."/>
            <person name="Vogl C."/>
            <person name="Tomley F."/>
            <person name="Blake D.P."/>
            <person name="Joachim A."/>
        </authorList>
    </citation>
    <scope>NUCLEOTIDE SEQUENCE [LARGE SCALE GENOMIC DNA]</scope>
    <source>
        <strain evidence="1 2">Wien I</strain>
    </source>
</reference>
<accession>A0A2C6KSX7</accession>
<dbReference type="EMBL" id="MIGC01003532">
    <property type="protein sequence ID" value="PHJ19296.1"/>
    <property type="molecule type" value="Genomic_DNA"/>
</dbReference>
<keyword evidence="2" id="KW-1185">Reference proteome</keyword>
<organism evidence="1 2">
    <name type="scientific">Cystoisospora suis</name>
    <dbReference type="NCBI Taxonomy" id="483139"/>
    <lineage>
        <taxon>Eukaryota</taxon>
        <taxon>Sar</taxon>
        <taxon>Alveolata</taxon>
        <taxon>Apicomplexa</taxon>
        <taxon>Conoidasida</taxon>
        <taxon>Coccidia</taxon>
        <taxon>Eucoccidiorida</taxon>
        <taxon>Eimeriorina</taxon>
        <taxon>Sarcocystidae</taxon>
        <taxon>Cystoisospora</taxon>
    </lineage>
</organism>
<proteinExistence type="predicted"/>
<comment type="caution">
    <text evidence="1">The sequence shown here is derived from an EMBL/GenBank/DDBJ whole genome shotgun (WGS) entry which is preliminary data.</text>
</comment>
<name>A0A2C6KSX7_9APIC</name>
<dbReference type="RefSeq" id="XP_067920998.1">
    <property type="nucleotide sequence ID" value="XM_068067028.1"/>
</dbReference>
<feature type="non-terminal residue" evidence="1">
    <location>
        <position position="1"/>
    </location>
</feature>
<dbReference type="Proteomes" id="UP000221165">
    <property type="component" value="Unassembled WGS sequence"/>
</dbReference>
<dbReference type="AlphaFoldDB" id="A0A2C6KSX7"/>
<sequence>IPPLLSILFLSIFISHSFFTSISPSSSLSCFDTSLYWRRSYHLYYSSSLLLSSSRLFSSFSFCLSLFSNLSSSLLSKCIHQDVHTTHS</sequence>
<dbReference type="VEuPathDB" id="ToxoDB:CSUI_006877"/>
<feature type="non-terminal residue" evidence="1">
    <location>
        <position position="88"/>
    </location>
</feature>
<protein>
    <submittedName>
        <fullName evidence="1">Uncharacterized protein</fullName>
    </submittedName>
</protein>
<evidence type="ECO:0000313" key="1">
    <source>
        <dbReference type="EMBL" id="PHJ19296.1"/>
    </source>
</evidence>
<evidence type="ECO:0000313" key="2">
    <source>
        <dbReference type="Proteomes" id="UP000221165"/>
    </source>
</evidence>
<dbReference type="GeneID" id="94430239"/>